<keyword evidence="2" id="KW-1185">Reference proteome</keyword>
<reference evidence="1 2" key="1">
    <citation type="journal article" date="2012" name="Nat. Biotechnol.">
        <title>Draft genome sequence of pigeonpea (Cajanus cajan), an orphan legume crop of resource-poor farmers.</title>
        <authorList>
            <person name="Varshney R.K."/>
            <person name="Chen W."/>
            <person name="Li Y."/>
            <person name="Bharti A.K."/>
            <person name="Saxena R.K."/>
            <person name="Schlueter J.A."/>
            <person name="Donoghue M.T."/>
            <person name="Azam S."/>
            <person name="Fan G."/>
            <person name="Whaley A.M."/>
            <person name="Farmer A.D."/>
            <person name="Sheridan J."/>
            <person name="Iwata A."/>
            <person name="Tuteja R."/>
            <person name="Penmetsa R.V."/>
            <person name="Wu W."/>
            <person name="Upadhyaya H.D."/>
            <person name="Yang S.P."/>
            <person name="Shah T."/>
            <person name="Saxena K.B."/>
            <person name="Michael T."/>
            <person name="McCombie W.R."/>
            <person name="Yang B."/>
            <person name="Zhang G."/>
            <person name="Yang H."/>
            <person name="Wang J."/>
            <person name="Spillane C."/>
            <person name="Cook D.R."/>
            <person name="May G.D."/>
            <person name="Xu X."/>
            <person name="Jackson S.A."/>
        </authorList>
    </citation>
    <scope>NUCLEOTIDE SEQUENCE [LARGE SCALE GENOMIC DNA]</scope>
    <source>
        <strain evidence="2">cv. Asha</strain>
    </source>
</reference>
<dbReference type="PANTHER" id="PTHR33103:SF27">
    <property type="entry name" value="OS04G0594700 PROTEIN"/>
    <property type="match status" value="1"/>
</dbReference>
<gene>
    <name evidence="1" type="ORF">KK1_006953</name>
</gene>
<organism evidence="1 2">
    <name type="scientific">Cajanus cajan</name>
    <name type="common">Pigeon pea</name>
    <name type="synonym">Cajanus indicus</name>
    <dbReference type="NCBI Taxonomy" id="3821"/>
    <lineage>
        <taxon>Eukaryota</taxon>
        <taxon>Viridiplantae</taxon>
        <taxon>Streptophyta</taxon>
        <taxon>Embryophyta</taxon>
        <taxon>Tracheophyta</taxon>
        <taxon>Spermatophyta</taxon>
        <taxon>Magnoliopsida</taxon>
        <taxon>eudicotyledons</taxon>
        <taxon>Gunneridae</taxon>
        <taxon>Pentapetalae</taxon>
        <taxon>rosids</taxon>
        <taxon>fabids</taxon>
        <taxon>Fabales</taxon>
        <taxon>Fabaceae</taxon>
        <taxon>Papilionoideae</taxon>
        <taxon>50 kb inversion clade</taxon>
        <taxon>NPAAA clade</taxon>
        <taxon>indigoferoid/millettioid clade</taxon>
        <taxon>Phaseoleae</taxon>
        <taxon>Cajanus</taxon>
    </lineage>
</organism>
<dbReference type="PANTHER" id="PTHR33103">
    <property type="entry name" value="OS01G0153900 PROTEIN"/>
    <property type="match status" value="1"/>
</dbReference>
<dbReference type="Proteomes" id="UP000075243">
    <property type="component" value="Chromosome 2"/>
</dbReference>
<accession>A0A151U4T2</accession>
<evidence type="ECO:0000313" key="2">
    <source>
        <dbReference type="Proteomes" id="UP000075243"/>
    </source>
</evidence>
<dbReference type="EMBL" id="CM003604">
    <property type="protein sequence ID" value="KYP74281.1"/>
    <property type="molecule type" value="Genomic_DNA"/>
</dbReference>
<dbReference type="InterPro" id="IPR007750">
    <property type="entry name" value="DUF674"/>
</dbReference>
<protein>
    <submittedName>
        <fullName evidence="1">Uncharacterized protein</fullName>
    </submittedName>
</protein>
<dbReference type="Pfam" id="PF05056">
    <property type="entry name" value="DUF674"/>
    <property type="match status" value="1"/>
</dbReference>
<dbReference type="Gramene" id="C.cajan_06763.t">
    <property type="protein sequence ID" value="C.cajan_06763.t"/>
    <property type="gene ID" value="C.cajan_06763"/>
</dbReference>
<dbReference type="AlphaFoldDB" id="A0A151U4T2"/>
<proteinExistence type="predicted"/>
<evidence type="ECO:0000313" key="1">
    <source>
        <dbReference type="EMBL" id="KYP74281.1"/>
    </source>
</evidence>
<name>A0A151U4T2_CAJCA</name>
<sequence>MSGFTKLPSKLDKNKHKILFVEARKDQYGSLSTLYKVCQILKKSELICVLPNVLGTSVSLLWKLGIRDMDSFVEQIVDISKSSFLTLPLGTIARLCMLLRPKNSMEVYCKNVKLNIHDTEPTEYFLCNKLINPVLLSTGKNNKCRCGSMLAKQISPESSRVFDGFVKNCNGSFLIMDELKVLPNSLDTFYSSAQELWNVLDLLKSCLYSKTALTTFFFGKRFCVKLFKREKIPPCDFETNGSSKINVKIMQRKSNGKILFTQGKEEFADYLFCFHTNPLGGVVHLMIGCSSTGSIDRFYKLVNPGLVPMFKLCNMLLPMMSPNIFVTPNTAHIYRLRACLNTK</sequence>